<evidence type="ECO:0000313" key="8">
    <source>
        <dbReference type="Proteomes" id="UP000017746"/>
    </source>
</evidence>
<dbReference type="InterPro" id="IPR036291">
    <property type="entry name" value="NAD(P)-bd_dom_sf"/>
</dbReference>
<dbReference type="KEGG" id="afs:AFR_18780"/>
<dbReference type="AlphaFoldDB" id="U5VZ26"/>
<dbReference type="InterPro" id="IPR015815">
    <property type="entry name" value="HIBADH-related"/>
</dbReference>
<evidence type="ECO:0000256" key="4">
    <source>
        <dbReference type="PIRSR" id="PIRSR000103-1"/>
    </source>
</evidence>
<dbReference type="InterPro" id="IPR006115">
    <property type="entry name" value="6PGDH_NADP-bd"/>
</dbReference>
<keyword evidence="3" id="KW-0520">NAD</keyword>
<keyword evidence="2" id="KW-0560">Oxidoreductase</keyword>
<keyword evidence="8" id="KW-1185">Reference proteome</keyword>
<dbReference type="Pfam" id="PF14833">
    <property type="entry name" value="NAD_binding_11"/>
    <property type="match status" value="1"/>
</dbReference>
<dbReference type="InterPro" id="IPR008927">
    <property type="entry name" value="6-PGluconate_DH-like_C_sf"/>
</dbReference>
<dbReference type="SUPFAM" id="SSF51735">
    <property type="entry name" value="NAD(P)-binding Rossmann-fold domains"/>
    <property type="match status" value="1"/>
</dbReference>
<evidence type="ECO:0000313" key="7">
    <source>
        <dbReference type="EMBL" id="AGZ42032.1"/>
    </source>
</evidence>
<organism evidence="7 8">
    <name type="scientific">Actinoplanes friuliensis DSM 7358</name>
    <dbReference type="NCBI Taxonomy" id="1246995"/>
    <lineage>
        <taxon>Bacteria</taxon>
        <taxon>Bacillati</taxon>
        <taxon>Actinomycetota</taxon>
        <taxon>Actinomycetes</taxon>
        <taxon>Micromonosporales</taxon>
        <taxon>Micromonosporaceae</taxon>
        <taxon>Actinoplanes</taxon>
    </lineage>
</organism>
<gene>
    <name evidence="7" type="ORF">AFR_18780</name>
</gene>
<dbReference type="Gene3D" id="1.10.1040.10">
    <property type="entry name" value="N-(1-d-carboxylethyl)-l-norvaline Dehydrogenase, domain 2"/>
    <property type="match status" value="1"/>
</dbReference>
<dbReference type="InterPro" id="IPR013328">
    <property type="entry name" value="6PGD_dom2"/>
</dbReference>
<dbReference type="SUPFAM" id="SSF48179">
    <property type="entry name" value="6-phosphogluconate dehydrogenase C-terminal domain-like"/>
    <property type="match status" value="1"/>
</dbReference>
<dbReference type="STRING" id="1246995.AFR_18780"/>
<name>U5VZ26_9ACTN</name>
<dbReference type="GO" id="GO:0051287">
    <property type="term" value="F:NAD binding"/>
    <property type="evidence" value="ECO:0007669"/>
    <property type="project" value="InterPro"/>
</dbReference>
<sequence>MPVVAWSRTRKTIAGVSPAASVAEVFARARVVLVMLAGGEVIDEALGRGTDGFGALARDHVIVHMGTTSPGYSAGLEADIVAAGGRYVEAPVSGSRTPAEAGALVGMVAGEAEAVREVRPLLDPMCRAVVECGPVPQALLMKLSVNIFLITMATGLAESMNFAARQGLDLEVLRGVLDAGPMASDVSRVKAAKLVDRDFAVQASIRDVLMNNRLIAESAHAAGIPVPLLDACHALFGETFALGHGAEDMAAVIRALEARGE</sequence>
<proteinExistence type="inferred from homology"/>
<dbReference type="PANTHER" id="PTHR43580:SF2">
    <property type="entry name" value="CYTOKINE-LIKE NUCLEAR FACTOR N-PAC"/>
    <property type="match status" value="1"/>
</dbReference>
<dbReference type="PANTHER" id="PTHR43580">
    <property type="entry name" value="OXIDOREDUCTASE GLYR1-RELATED"/>
    <property type="match status" value="1"/>
</dbReference>
<protein>
    <submittedName>
        <fullName evidence="7">6-phosphogluconate dehydrogenase</fullName>
    </submittedName>
</protein>
<dbReference type="GO" id="GO:0050661">
    <property type="term" value="F:NADP binding"/>
    <property type="evidence" value="ECO:0007669"/>
    <property type="project" value="InterPro"/>
</dbReference>
<dbReference type="eggNOG" id="COG2084">
    <property type="taxonomic scope" value="Bacteria"/>
</dbReference>
<dbReference type="EMBL" id="CP006272">
    <property type="protein sequence ID" value="AGZ42032.1"/>
    <property type="molecule type" value="Genomic_DNA"/>
</dbReference>
<evidence type="ECO:0000256" key="1">
    <source>
        <dbReference type="ARBA" id="ARBA00009080"/>
    </source>
</evidence>
<dbReference type="HOGENOM" id="CLU_035117_0_2_11"/>
<accession>U5VZ26</accession>
<dbReference type="PATRIC" id="fig|1246995.3.peg.3815"/>
<dbReference type="Gene3D" id="3.40.50.720">
    <property type="entry name" value="NAD(P)-binding Rossmann-like Domain"/>
    <property type="match status" value="1"/>
</dbReference>
<evidence type="ECO:0000259" key="5">
    <source>
        <dbReference type="Pfam" id="PF03446"/>
    </source>
</evidence>
<evidence type="ECO:0000256" key="2">
    <source>
        <dbReference type="ARBA" id="ARBA00023002"/>
    </source>
</evidence>
<feature type="domain" description="6-phosphogluconate dehydrogenase NADP-binding" evidence="5">
    <location>
        <begin position="14"/>
        <end position="132"/>
    </location>
</feature>
<reference evidence="7 8" key="1">
    <citation type="journal article" date="2014" name="J. Biotechnol.">
        <title>Complete genome sequence of the actinobacterium Actinoplanes friuliensis HAG 010964, producer of the lipopeptide antibiotic friulimycin.</title>
        <authorList>
            <person name="Ruckert C."/>
            <person name="Szczepanowski R."/>
            <person name="Albersmeier A."/>
            <person name="Goesmann A."/>
            <person name="Fischer N."/>
            <person name="Steinkamper A."/>
            <person name="Puhler A."/>
            <person name="Biener R."/>
            <person name="Schwartz D."/>
            <person name="Kalinowski J."/>
        </authorList>
    </citation>
    <scope>NUCLEOTIDE SEQUENCE [LARGE SCALE GENOMIC DNA]</scope>
    <source>
        <strain evidence="7 8">DSM 7358</strain>
    </source>
</reference>
<feature type="active site" evidence="4">
    <location>
        <position position="142"/>
    </location>
</feature>
<dbReference type="InterPro" id="IPR029154">
    <property type="entry name" value="HIBADH-like_NADP-bd"/>
</dbReference>
<dbReference type="PIRSF" id="PIRSF000103">
    <property type="entry name" value="HIBADH"/>
    <property type="match status" value="1"/>
</dbReference>
<dbReference type="Pfam" id="PF03446">
    <property type="entry name" value="NAD_binding_2"/>
    <property type="match status" value="1"/>
</dbReference>
<dbReference type="InterPro" id="IPR051265">
    <property type="entry name" value="HIBADH-related_NP60_sf"/>
</dbReference>
<dbReference type="GO" id="GO:0016491">
    <property type="term" value="F:oxidoreductase activity"/>
    <property type="evidence" value="ECO:0007669"/>
    <property type="project" value="UniProtKB-KW"/>
</dbReference>
<feature type="domain" description="3-hydroxyisobutyrate dehydrogenase-like NAD-binding" evidence="6">
    <location>
        <begin position="140"/>
        <end position="256"/>
    </location>
</feature>
<dbReference type="Proteomes" id="UP000017746">
    <property type="component" value="Chromosome"/>
</dbReference>
<evidence type="ECO:0000256" key="3">
    <source>
        <dbReference type="ARBA" id="ARBA00023027"/>
    </source>
</evidence>
<comment type="similarity">
    <text evidence="1">Belongs to the HIBADH-related family.</text>
</comment>
<evidence type="ECO:0000259" key="6">
    <source>
        <dbReference type="Pfam" id="PF14833"/>
    </source>
</evidence>